<dbReference type="GO" id="GO:0016798">
    <property type="term" value="F:hydrolase activity, acting on glycosyl bonds"/>
    <property type="evidence" value="ECO:0007669"/>
    <property type="project" value="UniProtKB-KW"/>
</dbReference>
<dbReference type="InterPro" id="IPR007184">
    <property type="entry name" value="Mannoside_phosphorylase"/>
</dbReference>
<dbReference type="GO" id="GO:0016757">
    <property type="term" value="F:glycosyltransferase activity"/>
    <property type="evidence" value="ECO:0007669"/>
    <property type="project" value="UniProtKB-KW"/>
</dbReference>
<name>E3HE01_ILYPC</name>
<dbReference type="eggNOG" id="COG2152">
    <property type="taxonomic scope" value="Bacteria"/>
</dbReference>
<keyword evidence="5" id="KW-1185">Reference proteome</keyword>
<dbReference type="AlphaFoldDB" id="E3HE01"/>
<geneLocation type="plasmid" evidence="4 5">
    <name>pILYOP02</name>
</geneLocation>
<dbReference type="Gene3D" id="2.115.10.20">
    <property type="entry name" value="Glycosyl hydrolase domain, family 43"/>
    <property type="match status" value="1"/>
</dbReference>
<dbReference type="RefSeq" id="WP_013389265.1">
    <property type="nucleotide sequence ID" value="NC_014634.1"/>
</dbReference>
<dbReference type="CDD" id="cd18613">
    <property type="entry name" value="GH130"/>
    <property type="match status" value="1"/>
</dbReference>
<dbReference type="PANTHER" id="PTHR34106:SF4">
    <property type="entry name" value="BLL5143 PROTEIN"/>
    <property type="match status" value="1"/>
</dbReference>
<proteinExistence type="inferred from homology"/>
<organism evidence="4 5">
    <name type="scientific">Ilyobacter polytropus (strain ATCC 51220 / DSM 2926 / LMG 16218 / CuHBu1)</name>
    <dbReference type="NCBI Taxonomy" id="572544"/>
    <lineage>
        <taxon>Bacteria</taxon>
        <taxon>Fusobacteriati</taxon>
        <taxon>Fusobacteriota</taxon>
        <taxon>Fusobacteriia</taxon>
        <taxon>Fusobacteriales</taxon>
        <taxon>Fusobacteriaceae</taxon>
        <taxon>Ilyobacter</taxon>
    </lineage>
</organism>
<keyword evidence="1" id="KW-0328">Glycosyltransferase</keyword>
<keyword evidence="4" id="KW-0326">Glycosidase</keyword>
<protein>
    <submittedName>
        <fullName evidence="4">Glycosidase PH1107-related protein</fullName>
    </submittedName>
</protein>
<keyword evidence="4" id="KW-0378">Hydrolase</keyword>
<dbReference type="KEGG" id="ipo:Ilyop_2865"/>
<evidence type="ECO:0000256" key="2">
    <source>
        <dbReference type="ARBA" id="ARBA00022679"/>
    </source>
</evidence>
<evidence type="ECO:0000313" key="5">
    <source>
        <dbReference type="Proteomes" id="UP000006875"/>
    </source>
</evidence>
<dbReference type="OrthoDB" id="9775877at2"/>
<comment type="similarity">
    <text evidence="3">Belongs to the glycosyl hydrolase 130 family.</text>
</comment>
<reference evidence="4 5" key="1">
    <citation type="journal article" date="2010" name="Stand. Genomic Sci.">
        <title>Complete genome sequence of Ilyobacter polytropus type strain (CuHbu1).</title>
        <authorList>
            <person name="Sikorski J."/>
            <person name="Chertkov O."/>
            <person name="Lapidus A."/>
            <person name="Nolan M."/>
            <person name="Lucas S."/>
            <person name="Del Rio T.G."/>
            <person name="Tice H."/>
            <person name="Cheng J.F."/>
            <person name="Tapia R."/>
            <person name="Han C."/>
            <person name="Goodwin L."/>
            <person name="Pitluck S."/>
            <person name="Liolios K."/>
            <person name="Ivanova N."/>
            <person name="Mavromatis K."/>
            <person name="Mikhailova N."/>
            <person name="Pati A."/>
            <person name="Chen A."/>
            <person name="Palaniappan K."/>
            <person name="Land M."/>
            <person name="Hauser L."/>
            <person name="Chang Y.J."/>
            <person name="Jeffries C.D."/>
            <person name="Brambilla E."/>
            <person name="Yasawong M."/>
            <person name="Rohde M."/>
            <person name="Pukall R."/>
            <person name="Spring S."/>
            <person name="Goker M."/>
            <person name="Woyke T."/>
            <person name="Bristow J."/>
            <person name="Eisen J.A."/>
            <person name="Markowitz V."/>
            <person name="Hugenholtz P."/>
            <person name="Kyrpides N.C."/>
            <person name="Klenk H.P."/>
        </authorList>
    </citation>
    <scope>NUCLEOTIDE SEQUENCE [LARGE SCALE GENOMIC DNA]</scope>
    <source>
        <strain evidence="5">ATCC 51220 / DSM 2926 / LMG 16218 / CuHBu1</strain>
        <plasmid evidence="5">pILYOP02</plasmid>
    </source>
</reference>
<evidence type="ECO:0000256" key="3">
    <source>
        <dbReference type="ARBA" id="ARBA00024356"/>
    </source>
</evidence>
<sequence>MGKLNVRRIDKIFRPDPSRVIIKSHIPSGEGRIDNIINHVLNLSDEEANNILQDTIENFSGRHKNIWDALDKHYNRIKEHIPSNQRISEVKRALLGAYFSQEYTVQSAAFFNPSIVKHPDQTQVPEGSIRFILSFRAVGEGHLSSIEFRGGMVDKEGNFEFDEVSPFVERAIAVKNPVYKKDIFFCKLNEMNEDCSSLSNLKEQLSDEFSLSELRDLLNISPEKKNHDLKDTILWLAESNYELQFKIDQKLSERIVFPSSQNESNGIEDARFVRFKYDDGEVVYYATYTAYNGIKILPQILETKDFFSYKAITLNGEYAANKGMALFPRKINGKYVMLSRVDGENLYIMSSENIHFWETSELLRRPKYDWEFMQIGNCGSPTETDRGWIVLTHGVGAMRNYCIGAILLDLEDPRKVIGATSKPILEPLESERNGYVPNVVYSCGGIIHGDNLIIPYAMSDTNSGIVLISVKELLDYMIN</sequence>
<keyword evidence="4" id="KW-0614">Plasmid</keyword>
<accession>E3HE01</accession>
<gene>
    <name evidence="4" type="ordered locus">Ilyop_2865</name>
</gene>
<dbReference type="HOGENOM" id="CLU_640768_0_0_0"/>
<dbReference type="SUPFAM" id="SSF75005">
    <property type="entry name" value="Arabinanase/levansucrase/invertase"/>
    <property type="match status" value="1"/>
</dbReference>
<evidence type="ECO:0000313" key="4">
    <source>
        <dbReference type="EMBL" id="ADO84613.1"/>
    </source>
</evidence>
<dbReference type="PANTHER" id="PTHR34106">
    <property type="entry name" value="GLYCOSIDASE"/>
    <property type="match status" value="1"/>
</dbReference>
<keyword evidence="2" id="KW-0808">Transferase</keyword>
<evidence type="ECO:0000256" key="1">
    <source>
        <dbReference type="ARBA" id="ARBA00022676"/>
    </source>
</evidence>
<dbReference type="EMBL" id="CP002283">
    <property type="protein sequence ID" value="ADO84613.1"/>
    <property type="molecule type" value="Genomic_DNA"/>
</dbReference>
<dbReference type="InterPro" id="IPR023296">
    <property type="entry name" value="Glyco_hydro_beta-prop_sf"/>
</dbReference>
<dbReference type="Proteomes" id="UP000006875">
    <property type="component" value="Plasmid pILYOP02"/>
</dbReference>
<dbReference type="Pfam" id="PF04041">
    <property type="entry name" value="Glyco_hydro_130"/>
    <property type="match status" value="1"/>
</dbReference>